<dbReference type="InterPro" id="IPR049492">
    <property type="entry name" value="BD-FAE-like_dom"/>
</dbReference>
<keyword evidence="4" id="KW-1185">Reference proteome</keyword>
<sequence>MDGATSARRTASPAATAASVYDPDARLDLVVSDVALRRNAAGRMLMARIYQPKGPGPFPAVLDLHGGAWTRKDRQAEEPMDRALASSGLLVVAVDLTLAGEAPYPACIQDANYAVRWLKANAATWNGDTSRLGVYGSSSGGHVAELLAMRPHDPRYCSIPLAGAPDIDATVAWVAMRSPPSNTLARYENAQRRKNESMIQSNKTFFSPWETIHEGNPQEILERGEKVALVPFLIMQGALDDNVLPAMQEKFVEAYRAAGGPCDYCLFENATHEWVAEPGPQTDRARETAKAFIARQLRG</sequence>
<dbReference type="GO" id="GO:0016787">
    <property type="term" value="F:hydrolase activity"/>
    <property type="evidence" value="ECO:0007669"/>
    <property type="project" value="UniProtKB-KW"/>
</dbReference>
<dbReference type="InterPro" id="IPR050300">
    <property type="entry name" value="GDXG_lipolytic_enzyme"/>
</dbReference>
<dbReference type="SUPFAM" id="SSF53474">
    <property type="entry name" value="alpha/beta-Hydrolases"/>
    <property type="match status" value="1"/>
</dbReference>
<name>A0A5C8PGL8_9HYPH</name>
<dbReference type="Proteomes" id="UP000321638">
    <property type="component" value="Unassembled WGS sequence"/>
</dbReference>
<dbReference type="Pfam" id="PF20434">
    <property type="entry name" value="BD-FAE"/>
    <property type="match status" value="1"/>
</dbReference>
<protein>
    <submittedName>
        <fullName evidence="3">Alpha/beta hydrolase</fullName>
    </submittedName>
</protein>
<comment type="caution">
    <text evidence="3">The sequence shown here is derived from an EMBL/GenBank/DDBJ whole genome shotgun (WGS) entry which is preliminary data.</text>
</comment>
<evidence type="ECO:0000313" key="3">
    <source>
        <dbReference type="EMBL" id="TXL72441.1"/>
    </source>
</evidence>
<evidence type="ECO:0000256" key="1">
    <source>
        <dbReference type="ARBA" id="ARBA00022801"/>
    </source>
</evidence>
<keyword evidence="1 3" id="KW-0378">Hydrolase</keyword>
<proteinExistence type="predicted"/>
<feature type="domain" description="BD-FAE-like" evidence="2">
    <location>
        <begin position="49"/>
        <end position="249"/>
    </location>
</feature>
<evidence type="ECO:0000259" key="2">
    <source>
        <dbReference type="Pfam" id="PF20434"/>
    </source>
</evidence>
<accession>A0A5C8PGL8</accession>
<gene>
    <name evidence="3" type="ORF">FHP25_25705</name>
</gene>
<dbReference type="InterPro" id="IPR029058">
    <property type="entry name" value="AB_hydrolase_fold"/>
</dbReference>
<organism evidence="3 4">
    <name type="scientific">Vineibacter terrae</name>
    <dbReference type="NCBI Taxonomy" id="2586908"/>
    <lineage>
        <taxon>Bacteria</taxon>
        <taxon>Pseudomonadati</taxon>
        <taxon>Pseudomonadota</taxon>
        <taxon>Alphaproteobacteria</taxon>
        <taxon>Hyphomicrobiales</taxon>
        <taxon>Vineibacter</taxon>
    </lineage>
</organism>
<evidence type="ECO:0000313" key="4">
    <source>
        <dbReference type="Proteomes" id="UP000321638"/>
    </source>
</evidence>
<dbReference type="AlphaFoldDB" id="A0A5C8PGL8"/>
<dbReference type="OrthoDB" id="9771666at2"/>
<dbReference type="Gene3D" id="3.40.50.1820">
    <property type="entry name" value="alpha/beta hydrolase"/>
    <property type="match status" value="1"/>
</dbReference>
<dbReference type="RefSeq" id="WP_147849851.1">
    <property type="nucleotide sequence ID" value="NZ_VDUZ01000033.1"/>
</dbReference>
<dbReference type="PANTHER" id="PTHR48081">
    <property type="entry name" value="AB HYDROLASE SUPERFAMILY PROTEIN C4A8.06C"/>
    <property type="match status" value="1"/>
</dbReference>
<dbReference type="EMBL" id="VDUZ01000033">
    <property type="protein sequence ID" value="TXL72441.1"/>
    <property type="molecule type" value="Genomic_DNA"/>
</dbReference>
<reference evidence="3 4" key="1">
    <citation type="submission" date="2019-06" db="EMBL/GenBank/DDBJ databases">
        <title>New taxonomy in bacterial strain CC-CFT640, isolated from vineyard.</title>
        <authorList>
            <person name="Lin S.-Y."/>
            <person name="Tsai C.-F."/>
            <person name="Young C.-C."/>
        </authorList>
    </citation>
    <scope>NUCLEOTIDE SEQUENCE [LARGE SCALE GENOMIC DNA]</scope>
    <source>
        <strain evidence="3 4">CC-CFT640</strain>
    </source>
</reference>